<evidence type="ECO:0000256" key="4">
    <source>
        <dbReference type="PROSITE-ProRule" id="PRU00335"/>
    </source>
</evidence>
<dbReference type="EMBL" id="LT629688">
    <property type="protein sequence ID" value="SDD48912.1"/>
    <property type="molecule type" value="Genomic_DNA"/>
</dbReference>
<dbReference type="SUPFAM" id="SSF46689">
    <property type="entry name" value="Homeodomain-like"/>
    <property type="match status" value="1"/>
</dbReference>
<dbReference type="InterPro" id="IPR025996">
    <property type="entry name" value="MT1864/Rv1816-like_C"/>
</dbReference>
<dbReference type="RefSeq" id="WP_090591287.1">
    <property type="nucleotide sequence ID" value="NZ_LT629688.1"/>
</dbReference>
<dbReference type="STRING" id="675864.SAMN04489747_1052"/>
<evidence type="ECO:0000256" key="3">
    <source>
        <dbReference type="ARBA" id="ARBA00023163"/>
    </source>
</evidence>
<dbReference type="InterPro" id="IPR036271">
    <property type="entry name" value="Tet_transcr_reg_TetR-rel_C_sf"/>
</dbReference>
<keyword evidence="3" id="KW-0804">Transcription</keyword>
<accession>A0A1G6V5P4</accession>
<keyword evidence="2 4" id="KW-0238">DNA-binding</keyword>
<organism evidence="6 7">
    <name type="scientific">Auraticoccus monumenti</name>
    <dbReference type="NCBI Taxonomy" id="675864"/>
    <lineage>
        <taxon>Bacteria</taxon>
        <taxon>Bacillati</taxon>
        <taxon>Actinomycetota</taxon>
        <taxon>Actinomycetes</taxon>
        <taxon>Propionibacteriales</taxon>
        <taxon>Propionibacteriaceae</taxon>
        <taxon>Auraticoccus</taxon>
    </lineage>
</organism>
<evidence type="ECO:0000256" key="1">
    <source>
        <dbReference type="ARBA" id="ARBA00023015"/>
    </source>
</evidence>
<dbReference type="OrthoDB" id="3173376at2"/>
<evidence type="ECO:0000313" key="7">
    <source>
        <dbReference type="Proteomes" id="UP000198546"/>
    </source>
</evidence>
<feature type="DNA-binding region" description="H-T-H motif" evidence="4">
    <location>
        <begin position="30"/>
        <end position="49"/>
    </location>
</feature>
<gene>
    <name evidence="6" type="ORF">SAMN04489747_1052</name>
</gene>
<dbReference type="InterPro" id="IPR009057">
    <property type="entry name" value="Homeodomain-like_sf"/>
</dbReference>
<reference evidence="6 7" key="1">
    <citation type="submission" date="2016-10" db="EMBL/GenBank/DDBJ databases">
        <authorList>
            <person name="de Groot N.N."/>
        </authorList>
    </citation>
    <scope>NUCLEOTIDE SEQUENCE [LARGE SCALE GENOMIC DNA]</scope>
    <source>
        <strain evidence="6 7">MON 2.2</strain>
    </source>
</reference>
<protein>
    <submittedName>
        <fullName evidence="6">DNA-binding transcriptional regulator, AcrR family</fullName>
    </submittedName>
</protein>
<dbReference type="InterPro" id="IPR001647">
    <property type="entry name" value="HTH_TetR"/>
</dbReference>
<dbReference type="SUPFAM" id="SSF48498">
    <property type="entry name" value="Tetracyclin repressor-like, C-terminal domain"/>
    <property type="match status" value="1"/>
</dbReference>
<sequence>MATYHHGDLRAAVLRRVAEVVLEQGPSAVSLRSVASDLGVSHTAPRHHFGSLRGVFTALAAEGFTTLARDLAAVRLAGGSFLDAGVGYVAFATAHPAHFQVMFTPALCDPDDPALASARQASFAELERSARGGETSEDVVALTAWSAAHGLATLLLTGNLQDARWQAVGATPAELARSTLARLFDPAGTDPTTSTRSPR</sequence>
<keyword evidence="7" id="KW-1185">Reference proteome</keyword>
<name>A0A1G6V5P4_9ACTN</name>
<dbReference type="Gene3D" id="1.10.357.10">
    <property type="entry name" value="Tetracycline Repressor, domain 2"/>
    <property type="match status" value="1"/>
</dbReference>
<dbReference type="PROSITE" id="PS50977">
    <property type="entry name" value="HTH_TETR_2"/>
    <property type="match status" value="1"/>
</dbReference>
<keyword evidence="1" id="KW-0805">Transcription regulation</keyword>
<dbReference type="GO" id="GO:0003677">
    <property type="term" value="F:DNA binding"/>
    <property type="evidence" value="ECO:0007669"/>
    <property type="project" value="UniProtKB-UniRule"/>
</dbReference>
<feature type="domain" description="HTH tetR-type" evidence="5">
    <location>
        <begin position="7"/>
        <end position="67"/>
    </location>
</feature>
<evidence type="ECO:0000256" key="2">
    <source>
        <dbReference type="ARBA" id="ARBA00023125"/>
    </source>
</evidence>
<evidence type="ECO:0000313" key="6">
    <source>
        <dbReference type="EMBL" id="SDD48912.1"/>
    </source>
</evidence>
<dbReference type="Proteomes" id="UP000198546">
    <property type="component" value="Chromosome i"/>
</dbReference>
<proteinExistence type="predicted"/>
<evidence type="ECO:0000259" key="5">
    <source>
        <dbReference type="PROSITE" id="PS50977"/>
    </source>
</evidence>
<dbReference type="Pfam" id="PF13305">
    <property type="entry name" value="TetR_C_33"/>
    <property type="match status" value="1"/>
</dbReference>
<dbReference type="AlphaFoldDB" id="A0A1G6V5P4"/>